<accession>X0U5C1</accession>
<proteinExistence type="predicted"/>
<gene>
    <name evidence="1" type="ORF">S01H1_21532</name>
</gene>
<protein>
    <submittedName>
        <fullName evidence="1">Uncharacterized protein</fullName>
    </submittedName>
</protein>
<organism evidence="1">
    <name type="scientific">marine sediment metagenome</name>
    <dbReference type="NCBI Taxonomy" id="412755"/>
    <lineage>
        <taxon>unclassified sequences</taxon>
        <taxon>metagenomes</taxon>
        <taxon>ecological metagenomes</taxon>
    </lineage>
</organism>
<evidence type="ECO:0000313" key="1">
    <source>
        <dbReference type="EMBL" id="GAF95567.1"/>
    </source>
</evidence>
<dbReference type="AlphaFoldDB" id="X0U5C1"/>
<feature type="non-terminal residue" evidence="1">
    <location>
        <position position="87"/>
    </location>
</feature>
<reference evidence="1" key="1">
    <citation type="journal article" date="2014" name="Front. Microbiol.">
        <title>High frequency of phylogenetically diverse reductive dehalogenase-homologous genes in deep subseafloor sedimentary metagenomes.</title>
        <authorList>
            <person name="Kawai M."/>
            <person name="Futagami T."/>
            <person name="Toyoda A."/>
            <person name="Takaki Y."/>
            <person name="Nishi S."/>
            <person name="Hori S."/>
            <person name="Arai W."/>
            <person name="Tsubouchi T."/>
            <person name="Morono Y."/>
            <person name="Uchiyama I."/>
            <person name="Ito T."/>
            <person name="Fujiyama A."/>
            <person name="Inagaki F."/>
            <person name="Takami H."/>
        </authorList>
    </citation>
    <scope>NUCLEOTIDE SEQUENCE</scope>
    <source>
        <strain evidence="1">Expedition CK06-06</strain>
    </source>
</reference>
<name>X0U5C1_9ZZZZ</name>
<sequence>MAIPQSIERNIALPGVEQANFVKYLTKANLPISNSKTIAYQSLYHFVQTSDNTTLATTAKFFTGTYDQALTNFPGNNFVLPQSQHFL</sequence>
<dbReference type="EMBL" id="BARS01011955">
    <property type="protein sequence ID" value="GAF95567.1"/>
    <property type="molecule type" value="Genomic_DNA"/>
</dbReference>
<comment type="caution">
    <text evidence="1">The sequence shown here is derived from an EMBL/GenBank/DDBJ whole genome shotgun (WGS) entry which is preliminary data.</text>
</comment>